<dbReference type="GO" id="GO:0003714">
    <property type="term" value="F:transcription corepressor activity"/>
    <property type="evidence" value="ECO:0007669"/>
    <property type="project" value="InterPro"/>
</dbReference>
<dbReference type="OrthoDB" id="5600002at2759"/>
<dbReference type="EMBL" id="PKPP01021178">
    <property type="protein sequence ID" value="PWA34914.1"/>
    <property type="molecule type" value="Genomic_DNA"/>
</dbReference>
<dbReference type="InterPro" id="IPR006594">
    <property type="entry name" value="LisH"/>
</dbReference>
<dbReference type="PANTHER" id="PTHR44376:SF5">
    <property type="entry name" value="TRANSCRIPTIONAL COREPRESSOR LEUNIG ISOFORM X1"/>
    <property type="match status" value="1"/>
</dbReference>
<comment type="caution">
    <text evidence="2">The sequence shown here is derived from an EMBL/GenBank/DDBJ whole genome shotgun (WGS) entry which is preliminary data.</text>
</comment>
<gene>
    <name evidence="2" type="ORF">CTI12_AA614580</name>
</gene>
<dbReference type="InterPro" id="IPR044716">
    <property type="entry name" value="LEUNIG-like"/>
</dbReference>
<dbReference type="SMART" id="SM00667">
    <property type="entry name" value="LisH"/>
    <property type="match status" value="1"/>
</dbReference>
<feature type="compositionally biased region" description="Basic and acidic residues" evidence="1">
    <location>
        <begin position="383"/>
        <end position="394"/>
    </location>
</feature>
<feature type="region of interest" description="Disordered" evidence="1">
    <location>
        <begin position="362"/>
        <end position="411"/>
    </location>
</feature>
<accession>A0A2U1KDQ4</accession>
<proteinExistence type="predicted"/>
<evidence type="ECO:0000256" key="1">
    <source>
        <dbReference type="SAM" id="MobiDB-lite"/>
    </source>
</evidence>
<feature type="compositionally biased region" description="Polar residues" evidence="1">
    <location>
        <begin position="363"/>
        <end position="372"/>
    </location>
</feature>
<evidence type="ECO:0000313" key="3">
    <source>
        <dbReference type="Proteomes" id="UP000245207"/>
    </source>
</evidence>
<reference evidence="2 3" key="1">
    <citation type="journal article" date="2018" name="Mol. Plant">
        <title>The genome of Artemisia annua provides insight into the evolution of Asteraceae family and artemisinin biosynthesis.</title>
        <authorList>
            <person name="Shen Q."/>
            <person name="Zhang L."/>
            <person name="Liao Z."/>
            <person name="Wang S."/>
            <person name="Yan T."/>
            <person name="Shi P."/>
            <person name="Liu M."/>
            <person name="Fu X."/>
            <person name="Pan Q."/>
            <person name="Wang Y."/>
            <person name="Lv Z."/>
            <person name="Lu X."/>
            <person name="Zhang F."/>
            <person name="Jiang W."/>
            <person name="Ma Y."/>
            <person name="Chen M."/>
            <person name="Hao X."/>
            <person name="Li L."/>
            <person name="Tang Y."/>
            <person name="Lv G."/>
            <person name="Zhou Y."/>
            <person name="Sun X."/>
            <person name="Brodelius P.E."/>
            <person name="Rose J.K.C."/>
            <person name="Tang K."/>
        </authorList>
    </citation>
    <scope>NUCLEOTIDE SEQUENCE [LARGE SCALE GENOMIC DNA]</scope>
    <source>
        <strain evidence="3">cv. Huhao1</strain>
        <tissue evidence="2">Leaf</tissue>
    </source>
</reference>
<dbReference type="Pfam" id="PF08513">
    <property type="entry name" value="LisH"/>
    <property type="match status" value="1"/>
</dbReference>
<organism evidence="2 3">
    <name type="scientific">Artemisia annua</name>
    <name type="common">Sweet wormwood</name>
    <dbReference type="NCBI Taxonomy" id="35608"/>
    <lineage>
        <taxon>Eukaryota</taxon>
        <taxon>Viridiplantae</taxon>
        <taxon>Streptophyta</taxon>
        <taxon>Embryophyta</taxon>
        <taxon>Tracheophyta</taxon>
        <taxon>Spermatophyta</taxon>
        <taxon>Magnoliopsida</taxon>
        <taxon>eudicotyledons</taxon>
        <taxon>Gunneridae</taxon>
        <taxon>Pentapetalae</taxon>
        <taxon>asterids</taxon>
        <taxon>campanulids</taxon>
        <taxon>Asterales</taxon>
        <taxon>Asteraceae</taxon>
        <taxon>Asteroideae</taxon>
        <taxon>Anthemideae</taxon>
        <taxon>Artemisiinae</taxon>
        <taxon>Artemisia</taxon>
    </lineage>
</organism>
<protein>
    <submittedName>
        <fullName evidence="2">Uncharacterized protein</fullName>
    </submittedName>
</protein>
<dbReference type="STRING" id="35608.A0A2U1KDQ4"/>
<keyword evidence="3" id="KW-1185">Reference proteome</keyword>
<dbReference type="AlphaFoldDB" id="A0A2U1KDQ4"/>
<dbReference type="PANTHER" id="PTHR44376">
    <property type="entry name" value="TRANSCRIPTIONAL REGULATOR OF FILAMENTOUS GROWTH FLO8"/>
    <property type="match status" value="1"/>
</dbReference>
<name>A0A2U1KDQ4_ARTAN</name>
<evidence type="ECO:0000313" key="2">
    <source>
        <dbReference type="EMBL" id="PWA34914.1"/>
    </source>
</evidence>
<sequence>MDKNTPAHRNLLDLYILDYMKKRGFHTAANTFAREARVSEEEPPVRDGLLSDWWGMLWDTHNSRLENQRAEYSHQGEHYDVSNYVSSNPELQMPMNNQLALYPGDHPQYIDLDPQTIDQGNPIDENNWQTQMPFNQEFPLYSNSSPAIDHPSYLYAAQNIIGDQGNNFFPSIPETSHQQMAALQTLPRQILNQYENRRIRRPKRKYENRRQNFIRTLPSIPEIPTHQDVDYPSMRIPRGAPSINFHDEFTARKRQCNEFVLPNQQSQMVDTSTAIHHPPYLDVAQHTIHQGNVSSSNSQPTNQPSAAPQRLSQQILNQFAGDQNKIEALHSILKTPPHQVVNSPSNMIPRGVPRPIRFEGFSSLGSQEVNPPTQIPRGVPVADLDKSTSLERHGGNVAQVDTPTEKDDKIS</sequence>
<dbReference type="Proteomes" id="UP000245207">
    <property type="component" value="Unassembled WGS sequence"/>
</dbReference>
<dbReference type="PROSITE" id="PS50896">
    <property type="entry name" value="LISH"/>
    <property type="match status" value="1"/>
</dbReference>